<dbReference type="EMBL" id="JAIWYP010000106">
    <property type="protein sequence ID" value="KAH3689613.1"/>
    <property type="molecule type" value="Genomic_DNA"/>
</dbReference>
<comment type="caution">
    <text evidence="3">The sequence shown here is derived from an EMBL/GenBank/DDBJ whole genome shotgun (WGS) entry which is preliminary data.</text>
</comment>
<evidence type="ECO:0000313" key="4">
    <source>
        <dbReference type="Proteomes" id="UP000828390"/>
    </source>
</evidence>
<reference evidence="3" key="1">
    <citation type="journal article" date="2019" name="bioRxiv">
        <title>The Genome of the Zebra Mussel, Dreissena polymorpha: A Resource for Invasive Species Research.</title>
        <authorList>
            <person name="McCartney M.A."/>
            <person name="Auch B."/>
            <person name="Kono T."/>
            <person name="Mallez S."/>
            <person name="Zhang Y."/>
            <person name="Obille A."/>
            <person name="Becker A."/>
            <person name="Abrahante J.E."/>
            <person name="Garbe J."/>
            <person name="Badalamenti J.P."/>
            <person name="Herman A."/>
            <person name="Mangelson H."/>
            <person name="Liachko I."/>
            <person name="Sullivan S."/>
            <person name="Sone E.D."/>
            <person name="Koren S."/>
            <person name="Silverstein K.A.T."/>
            <person name="Beckman K.B."/>
            <person name="Gohl D.M."/>
        </authorList>
    </citation>
    <scope>NUCLEOTIDE SEQUENCE</scope>
    <source>
        <strain evidence="3">Duluth1</strain>
        <tissue evidence="3">Whole animal</tissue>
    </source>
</reference>
<accession>A0A9D3Y086</accession>
<feature type="compositionally biased region" description="Polar residues" evidence="1">
    <location>
        <begin position="103"/>
        <end position="112"/>
    </location>
</feature>
<gene>
    <name evidence="3" type="ORF">DPMN_190863</name>
</gene>
<dbReference type="AlphaFoldDB" id="A0A9D3Y086"/>
<sequence length="112" mass="12335">MTVMWLVKFTSAARVFANEIILIQTGQSTEENGTLINTGRQFNDNSCPVARKGQGYSAKGVLKIKEDLLPAPRALLCLYGLSRQAADPNPRKGSKHVERTGYRRQSTLPLSS</sequence>
<reference evidence="3" key="2">
    <citation type="submission" date="2020-11" db="EMBL/GenBank/DDBJ databases">
        <authorList>
            <person name="McCartney M.A."/>
            <person name="Auch B."/>
            <person name="Kono T."/>
            <person name="Mallez S."/>
            <person name="Becker A."/>
            <person name="Gohl D.M."/>
            <person name="Silverstein K.A.T."/>
            <person name="Koren S."/>
            <person name="Bechman K.B."/>
            <person name="Herman A."/>
            <person name="Abrahante J.E."/>
            <person name="Garbe J."/>
        </authorList>
    </citation>
    <scope>NUCLEOTIDE SEQUENCE</scope>
    <source>
        <strain evidence="3">Duluth1</strain>
        <tissue evidence="3">Whole animal</tissue>
    </source>
</reference>
<feature type="signal peptide" evidence="2">
    <location>
        <begin position="1"/>
        <end position="17"/>
    </location>
</feature>
<evidence type="ECO:0000256" key="2">
    <source>
        <dbReference type="SAM" id="SignalP"/>
    </source>
</evidence>
<protein>
    <recommendedName>
        <fullName evidence="5">Secreted protein</fullName>
    </recommendedName>
</protein>
<keyword evidence="2" id="KW-0732">Signal</keyword>
<evidence type="ECO:0008006" key="5">
    <source>
        <dbReference type="Google" id="ProtNLM"/>
    </source>
</evidence>
<evidence type="ECO:0000256" key="1">
    <source>
        <dbReference type="SAM" id="MobiDB-lite"/>
    </source>
</evidence>
<feature type="chain" id="PRO_5039720170" description="Secreted protein" evidence="2">
    <location>
        <begin position="18"/>
        <end position="112"/>
    </location>
</feature>
<evidence type="ECO:0000313" key="3">
    <source>
        <dbReference type="EMBL" id="KAH3689613.1"/>
    </source>
</evidence>
<feature type="region of interest" description="Disordered" evidence="1">
    <location>
        <begin position="84"/>
        <end position="112"/>
    </location>
</feature>
<keyword evidence="4" id="KW-1185">Reference proteome</keyword>
<name>A0A9D3Y086_DREPO</name>
<dbReference type="Proteomes" id="UP000828390">
    <property type="component" value="Unassembled WGS sequence"/>
</dbReference>
<organism evidence="3 4">
    <name type="scientific">Dreissena polymorpha</name>
    <name type="common">Zebra mussel</name>
    <name type="synonym">Mytilus polymorpha</name>
    <dbReference type="NCBI Taxonomy" id="45954"/>
    <lineage>
        <taxon>Eukaryota</taxon>
        <taxon>Metazoa</taxon>
        <taxon>Spiralia</taxon>
        <taxon>Lophotrochozoa</taxon>
        <taxon>Mollusca</taxon>
        <taxon>Bivalvia</taxon>
        <taxon>Autobranchia</taxon>
        <taxon>Heteroconchia</taxon>
        <taxon>Euheterodonta</taxon>
        <taxon>Imparidentia</taxon>
        <taxon>Neoheterodontei</taxon>
        <taxon>Myida</taxon>
        <taxon>Dreissenoidea</taxon>
        <taxon>Dreissenidae</taxon>
        <taxon>Dreissena</taxon>
    </lineage>
</organism>
<proteinExistence type="predicted"/>